<evidence type="ECO:0000256" key="1">
    <source>
        <dbReference type="SAM" id="MobiDB-lite"/>
    </source>
</evidence>
<organism evidence="2 3">
    <name type="scientific">Streptomyces mashuensis</name>
    <dbReference type="NCBI Taxonomy" id="33904"/>
    <lineage>
        <taxon>Bacteria</taxon>
        <taxon>Bacillati</taxon>
        <taxon>Actinomycetota</taxon>
        <taxon>Actinomycetes</taxon>
        <taxon>Kitasatosporales</taxon>
        <taxon>Streptomycetaceae</taxon>
        <taxon>Streptomyces</taxon>
    </lineage>
</organism>
<evidence type="ECO:0000313" key="3">
    <source>
        <dbReference type="Proteomes" id="UP000638313"/>
    </source>
</evidence>
<dbReference type="AlphaFoldDB" id="A0A919B5T0"/>
<reference evidence="2" key="1">
    <citation type="journal article" date="2014" name="Int. J. Syst. Evol. Microbiol.">
        <title>Complete genome sequence of Corynebacterium casei LMG S-19264T (=DSM 44701T), isolated from a smear-ripened cheese.</title>
        <authorList>
            <consortium name="US DOE Joint Genome Institute (JGI-PGF)"/>
            <person name="Walter F."/>
            <person name="Albersmeier A."/>
            <person name="Kalinowski J."/>
            <person name="Ruckert C."/>
        </authorList>
    </citation>
    <scope>NUCLEOTIDE SEQUENCE</scope>
    <source>
        <strain evidence="2">JCM 4059</strain>
    </source>
</reference>
<keyword evidence="3" id="KW-1185">Reference proteome</keyword>
<proteinExistence type="predicted"/>
<sequence>MKARTAAPGSSARAAVSSSGSWWVKGGAVVRRSMAPVLPRRARTGDAPGRAGSALTVLAGSRTSSTGAGGQLINGEAWGNAPAPGARSGAPGAGGG</sequence>
<gene>
    <name evidence="2" type="ORF">GCM10010218_45600</name>
</gene>
<comment type="caution">
    <text evidence="2">The sequence shown here is derived from an EMBL/GenBank/DDBJ whole genome shotgun (WGS) entry which is preliminary data.</text>
</comment>
<feature type="region of interest" description="Disordered" evidence="1">
    <location>
        <begin position="58"/>
        <end position="96"/>
    </location>
</feature>
<feature type="compositionally biased region" description="Low complexity" evidence="1">
    <location>
        <begin position="79"/>
        <end position="90"/>
    </location>
</feature>
<evidence type="ECO:0000313" key="2">
    <source>
        <dbReference type="EMBL" id="GHF59071.1"/>
    </source>
</evidence>
<dbReference type="EMBL" id="BNBD01000010">
    <property type="protein sequence ID" value="GHF59071.1"/>
    <property type="molecule type" value="Genomic_DNA"/>
</dbReference>
<dbReference type="Proteomes" id="UP000638313">
    <property type="component" value="Unassembled WGS sequence"/>
</dbReference>
<reference evidence="2" key="2">
    <citation type="submission" date="2020-09" db="EMBL/GenBank/DDBJ databases">
        <authorList>
            <person name="Sun Q."/>
            <person name="Ohkuma M."/>
        </authorList>
    </citation>
    <scope>NUCLEOTIDE SEQUENCE</scope>
    <source>
        <strain evidence="2">JCM 4059</strain>
    </source>
</reference>
<accession>A0A919B5T0</accession>
<protein>
    <submittedName>
        <fullName evidence="2">Uncharacterized protein</fullName>
    </submittedName>
</protein>
<name>A0A919B5T0_9ACTN</name>